<keyword evidence="2" id="KW-1185">Reference proteome</keyword>
<proteinExistence type="predicted"/>
<protein>
    <submittedName>
        <fullName evidence="1">Uncharacterized protein</fullName>
    </submittedName>
</protein>
<organism evidence="1 2">
    <name type="scientific">Favolaschia claudopus</name>
    <dbReference type="NCBI Taxonomy" id="2862362"/>
    <lineage>
        <taxon>Eukaryota</taxon>
        <taxon>Fungi</taxon>
        <taxon>Dikarya</taxon>
        <taxon>Basidiomycota</taxon>
        <taxon>Agaricomycotina</taxon>
        <taxon>Agaricomycetes</taxon>
        <taxon>Agaricomycetidae</taxon>
        <taxon>Agaricales</taxon>
        <taxon>Marasmiineae</taxon>
        <taxon>Mycenaceae</taxon>
        <taxon>Favolaschia</taxon>
    </lineage>
</organism>
<dbReference type="EMBL" id="JAWWNJ010000003">
    <property type="protein sequence ID" value="KAK7059411.1"/>
    <property type="molecule type" value="Genomic_DNA"/>
</dbReference>
<reference evidence="1 2" key="1">
    <citation type="journal article" date="2024" name="J Genomics">
        <title>Draft genome sequencing and assembly of Favolaschia claudopus CIRM-BRFM 2984 isolated from oak limbs.</title>
        <authorList>
            <person name="Navarro D."/>
            <person name="Drula E."/>
            <person name="Chaduli D."/>
            <person name="Cazenave R."/>
            <person name="Ahrendt S."/>
            <person name="Wang J."/>
            <person name="Lipzen A."/>
            <person name="Daum C."/>
            <person name="Barry K."/>
            <person name="Grigoriev I.V."/>
            <person name="Favel A."/>
            <person name="Rosso M.N."/>
            <person name="Martin F."/>
        </authorList>
    </citation>
    <scope>NUCLEOTIDE SEQUENCE [LARGE SCALE GENOMIC DNA]</scope>
    <source>
        <strain evidence="1 2">CIRM-BRFM 2984</strain>
    </source>
</reference>
<gene>
    <name evidence="1" type="ORF">R3P38DRAFT_2758851</name>
</gene>
<dbReference type="AlphaFoldDB" id="A0AAW0E7L8"/>
<comment type="caution">
    <text evidence="1">The sequence shown here is derived from an EMBL/GenBank/DDBJ whole genome shotgun (WGS) entry which is preliminary data.</text>
</comment>
<accession>A0AAW0E7L8</accession>
<dbReference type="Proteomes" id="UP001362999">
    <property type="component" value="Unassembled WGS sequence"/>
</dbReference>
<evidence type="ECO:0000313" key="2">
    <source>
        <dbReference type="Proteomes" id="UP001362999"/>
    </source>
</evidence>
<sequence>MSLLKVVVREVLEVASGTTKLLLKVISPIQKRGLLLSKSERKDLRKDLPPLESGYLTCEERRRLRRLRRTAPELIGRSDRFRLILASPRTDMAEKAEIPKLKFRTSFQFFVQTGSFLEQNCYITILKHLRL</sequence>
<evidence type="ECO:0000313" key="1">
    <source>
        <dbReference type="EMBL" id="KAK7059411.1"/>
    </source>
</evidence>
<name>A0AAW0E7L8_9AGAR</name>